<dbReference type="Proteomes" id="UP000647491">
    <property type="component" value="Unassembled WGS sequence"/>
</dbReference>
<dbReference type="GO" id="GO:0003678">
    <property type="term" value="F:DNA helicase activity"/>
    <property type="evidence" value="ECO:0007669"/>
    <property type="project" value="UniProtKB-EC"/>
</dbReference>
<dbReference type="PROSITE" id="PS51199">
    <property type="entry name" value="SF4_HELICASE"/>
    <property type="match status" value="1"/>
</dbReference>
<evidence type="ECO:0000313" key="14">
    <source>
        <dbReference type="EMBL" id="MBC8599635.1"/>
    </source>
</evidence>
<dbReference type="EMBL" id="JACRTJ010000023">
    <property type="protein sequence ID" value="MBC8599635.1"/>
    <property type="molecule type" value="Genomic_DNA"/>
</dbReference>
<dbReference type="SUPFAM" id="SSF52540">
    <property type="entry name" value="P-loop containing nucleoside triphosphate hydrolases"/>
    <property type="match status" value="1"/>
</dbReference>
<keyword evidence="6 12" id="KW-0347">Helicase</keyword>
<evidence type="ECO:0000256" key="4">
    <source>
        <dbReference type="ARBA" id="ARBA00022741"/>
    </source>
</evidence>
<dbReference type="InterPro" id="IPR007694">
    <property type="entry name" value="DNA_helicase_DnaB-like_C"/>
</dbReference>
<evidence type="ECO:0000256" key="10">
    <source>
        <dbReference type="ARBA" id="ARBA00048954"/>
    </source>
</evidence>
<evidence type="ECO:0000313" key="15">
    <source>
        <dbReference type="Proteomes" id="UP000647491"/>
    </source>
</evidence>
<dbReference type="NCBIfam" id="TIGR00665">
    <property type="entry name" value="DnaB"/>
    <property type="match status" value="1"/>
</dbReference>
<dbReference type="PANTHER" id="PTHR30153">
    <property type="entry name" value="REPLICATIVE DNA HELICASE DNAB"/>
    <property type="match status" value="1"/>
</dbReference>
<evidence type="ECO:0000256" key="3">
    <source>
        <dbReference type="ARBA" id="ARBA00022705"/>
    </source>
</evidence>
<evidence type="ECO:0000256" key="6">
    <source>
        <dbReference type="ARBA" id="ARBA00022806"/>
    </source>
</evidence>
<dbReference type="GO" id="GO:0016787">
    <property type="term" value="F:hydrolase activity"/>
    <property type="evidence" value="ECO:0007669"/>
    <property type="project" value="UniProtKB-KW"/>
</dbReference>
<evidence type="ECO:0000256" key="9">
    <source>
        <dbReference type="ARBA" id="ARBA00023235"/>
    </source>
</evidence>
<sequence>MEEALVKRVLPHSVEAEQSVIGAMLMDRDAIIAASETVVADEFYQRQYGVMFETMVELFNEGQPVDLVTLQNRLKEKDVPPEVCSLDAVRDIMATVPTSANVRSYAAIVHEKAVLRRLIKINEEIANSCYAGKEPLDTILADTEKQIFHLLQSRTGGDFVPIRQVALNVLDKIEQATRSKSTVTGLATGFIDLDYRMSGLQPSDLILIAARPSMGKTAFVLNIADYIAVRRQKTCLIFSLEMSKEQLVNRMLAMESNVDSQKLRTGTLTDADWDAVVEGIGTIGNSKLIIDDTPGISVMELRSKCRKVKLEYGLDLVMIDYLQLMTGSAKNGDNRQQEISEISRSLKALARELNAPVIALSQLSRACESRTDHRPMLSDLRESGAIEQDADVVMFLYRDDYYNKDTDTPNVAEVIIAKQRNGPIGTVNLGWRPELTRFVNMAKEQ</sequence>
<accession>A0ABR7NU38</accession>
<organism evidence="14 15">
    <name type="scientific">Enterocloster hominis</name>
    <name type="common">ex Liu et al. 2021</name>
    <dbReference type="NCBI Taxonomy" id="2763663"/>
    <lineage>
        <taxon>Bacteria</taxon>
        <taxon>Bacillati</taxon>
        <taxon>Bacillota</taxon>
        <taxon>Clostridia</taxon>
        <taxon>Lachnospirales</taxon>
        <taxon>Lachnospiraceae</taxon>
        <taxon>Enterocloster</taxon>
    </lineage>
</organism>
<evidence type="ECO:0000256" key="1">
    <source>
        <dbReference type="ARBA" id="ARBA00008428"/>
    </source>
</evidence>
<dbReference type="InterPro" id="IPR027417">
    <property type="entry name" value="P-loop_NTPase"/>
</dbReference>
<comment type="function">
    <text evidence="12">The main replicative DNA helicase, it participates in initiation and elongation during chromosome replication. Travels ahead of the DNA replisome, separating dsDNA into templates for DNA synthesis. A processive ATP-dependent 5'-3' DNA helicase it has DNA-dependent ATPase activity.</text>
</comment>
<keyword evidence="7 12" id="KW-0067">ATP-binding</keyword>
<dbReference type="Pfam" id="PF00772">
    <property type="entry name" value="DnaB"/>
    <property type="match status" value="1"/>
</dbReference>
<evidence type="ECO:0000256" key="8">
    <source>
        <dbReference type="ARBA" id="ARBA00023125"/>
    </source>
</evidence>
<keyword evidence="5 12" id="KW-0378">Hydrolase</keyword>
<dbReference type="Gene3D" id="1.10.860.10">
    <property type="entry name" value="DNAb Helicase, Chain A"/>
    <property type="match status" value="1"/>
</dbReference>
<reference evidence="14 15" key="1">
    <citation type="submission" date="2020-08" db="EMBL/GenBank/DDBJ databases">
        <title>Genome public.</title>
        <authorList>
            <person name="Liu C."/>
            <person name="Sun Q."/>
        </authorList>
    </citation>
    <scope>NUCLEOTIDE SEQUENCE [LARGE SCALE GENOMIC DNA]</scope>
    <source>
        <strain evidence="14 15">BX10</strain>
    </source>
</reference>
<keyword evidence="3 12" id="KW-0235">DNA replication</keyword>
<comment type="caution">
    <text evidence="14">The sequence shown here is derived from an EMBL/GenBank/DDBJ whole genome shotgun (WGS) entry which is preliminary data.</text>
</comment>
<dbReference type="InterPro" id="IPR016136">
    <property type="entry name" value="DNA_helicase_N/primase_C"/>
</dbReference>
<evidence type="ECO:0000256" key="5">
    <source>
        <dbReference type="ARBA" id="ARBA00022801"/>
    </source>
</evidence>
<evidence type="ECO:0000256" key="2">
    <source>
        <dbReference type="ARBA" id="ARBA00022515"/>
    </source>
</evidence>
<comment type="catalytic activity">
    <reaction evidence="10 12">
        <text>ATP + H2O = ADP + phosphate + H(+)</text>
        <dbReference type="Rhea" id="RHEA:13065"/>
        <dbReference type="ChEBI" id="CHEBI:15377"/>
        <dbReference type="ChEBI" id="CHEBI:15378"/>
        <dbReference type="ChEBI" id="CHEBI:30616"/>
        <dbReference type="ChEBI" id="CHEBI:43474"/>
        <dbReference type="ChEBI" id="CHEBI:456216"/>
        <dbReference type="EC" id="5.6.2.3"/>
    </reaction>
</comment>
<dbReference type="SUPFAM" id="SSF48024">
    <property type="entry name" value="N-terminal domain of DnaB helicase"/>
    <property type="match status" value="1"/>
</dbReference>
<keyword evidence="2 12" id="KW-0639">Primosome</keyword>
<keyword evidence="4 12" id="KW-0547">Nucleotide-binding</keyword>
<comment type="similarity">
    <text evidence="1 12">Belongs to the helicase family. DnaB subfamily.</text>
</comment>
<dbReference type="EC" id="5.6.2.3" evidence="11 12"/>
<dbReference type="NCBIfam" id="NF004384">
    <property type="entry name" value="PRK05748.1"/>
    <property type="match status" value="1"/>
</dbReference>
<dbReference type="PANTHER" id="PTHR30153:SF2">
    <property type="entry name" value="REPLICATIVE DNA HELICASE"/>
    <property type="match status" value="1"/>
</dbReference>
<keyword evidence="9" id="KW-0413">Isomerase</keyword>
<gene>
    <name evidence="14" type="primary">dnaB</name>
    <name evidence="14" type="ORF">H8708_10425</name>
</gene>
<evidence type="ECO:0000256" key="7">
    <source>
        <dbReference type="ARBA" id="ARBA00022840"/>
    </source>
</evidence>
<protein>
    <recommendedName>
        <fullName evidence="11 12">Replicative DNA helicase</fullName>
        <ecNumber evidence="11 12">5.6.2.3</ecNumber>
    </recommendedName>
</protein>
<proteinExistence type="inferred from homology"/>
<dbReference type="InterPro" id="IPR007692">
    <property type="entry name" value="DNA_helicase_DnaB"/>
</dbReference>
<dbReference type="Pfam" id="PF03796">
    <property type="entry name" value="DnaB_C"/>
    <property type="match status" value="1"/>
</dbReference>
<dbReference type="CDD" id="cd00984">
    <property type="entry name" value="DnaB_C"/>
    <property type="match status" value="1"/>
</dbReference>
<dbReference type="Gene3D" id="3.40.50.300">
    <property type="entry name" value="P-loop containing nucleotide triphosphate hydrolases"/>
    <property type="match status" value="1"/>
</dbReference>
<feature type="domain" description="SF4 helicase" evidence="13">
    <location>
        <begin position="179"/>
        <end position="445"/>
    </location>
</feature>
<evidence type="ECO:0000256" key="12">
    <source>
        <dbReference type="RuleBase" id="RU362085"/>
    </source>
</evidence>
<keyword evidence="8 12" id="KW-0238">DNA-binding</keyword>
<evidence type="ECO:0000256" key="11">
    <source>
        <dbReference type="NCBIfam" id="TIGR00665"/>
    </source>
</evidence>
<dbReference type="RefSeq" id="WP_022273474.1">
    <property type="nucleotide sequence ID" value="NZ_JACRTJ010000023.1"/>
</dbReference>
<evidence type="ECO:0000259" key="13">
    <source>
        <dbReference type="PROSITE" id="PS51199"/>
    </source>
</evidence>
<dbReference type="InterPro" id="IPR007693">
    <property type="entry name" value="DNA_helicase_DnaB-like_N"/>
</dbReference>
<dbReference type="InterPro" id="IPR036185">
    <property type="entry name" value="DNA_heli_DnaB-like_N_sf"/>
</dbReference>
<keyword evidence="15" id="KW-1185">Reference proteome</keyword>
<name>A0ABR7NU38_9FIRM</name>